<dbReference type="PRINTS" id="PR00834">
    <property type="entry name" value="PROTEASES2C"/>
</dbReference>
<evidence type="ECO:0000313" key="6">
    <source>
        <dbReference type="EMBL" id="GAA4050525.1"/>
    </source>
</evidence>
<dbReference type="SUPFAM" id="SSF50156">
    <property type="entry name" value="PDZ domain-like"/>
    <property type="match status" value="1"/>
</dbReference>
<feature type="region of interest" description="Disordered" evidence="3">
    <location>
        <begin position="156"/>
        <end position="191"/>
    </location>
</feature>
<dbReference type="EMBL" id="BAAAZY010000007">
    <property type="protein sequence ID" value="GAA4050525.1"/>
    <property type="molecule type" value="Genomic_DNA"/>
</dbReference>
<dbReference type="Gene3D" id="2.40.10.120">
    <property type="match status" value="1"/>
</dbReference>
<evidence type="ECO:0000256" key="2">
    <source>
        <dbReference type="ARBA" id="ARBA00022801"/>
    </source>
</evidence>
<dbReference type="InterPro" id="IPR009003">
    <property type="entry name" value="Peptidase_S1_PA"/>
</dbReference>
<evidence type="ECO:0000256" key="1">
    <source>
        <dbReference type="ARBA" id="ARBA00022670"/>
    </source>
</evidence>
<dbReference type="PANTHER" id="PTHR43343:SF3">
    <property type="entry name" value="PROTEASE DO-LIKE 8, CHLOROPLASTIC"/>
    <property type="match status" value="1"/>
</dbReference>
<dbReference type="InterPro" id="IPR036034">
    <property type="entry name" value="PDZ_sf"/>
</dbReference>
<comment type="caution">
    <text evidence="6">The sequence shown here is derived from an EMBL/GenBank/DDBJ whole genome shotgun (WGS) entry which is preliminary data.</text>
</comment>
<keyword evidence="7" id="KW-1185">Reference proteome</keyword>
<evidence type="ECO:0000256" key="4">
    <source>
        <dbReference type="SAM" id="SignalP"/>
    </source>
</evidence>
<dbReference type="PANTHER" id="PTHR43343">
    <property type="entry name" value="PEPTIDASE S12"/>
    <property type="match status" value="1"/>
</dbReference>
<keyword evidence="4" id="KW-0732">Signal</keyword>
<gene>
    <name evidence="6" type="ORF">GCM10022233_21340</name>
</gene>
<sequence length="355" mass="37120">MRPTARTYVAAASAAALGFGMTATDARADDPKEIFERVAPATVQVQAGEGFGTGVVYDADNGLILTNAHVVAGQTALKVRIGDKEPVPVRLMGSDPCEDLAVLKLQTPQEDLKQVEFGDSGDLAQGDEVTAIGYPQGAGDVSREKAVLTTGVVQSPDVASTGLPSEPDLPSTVQHSAALNPGNSGGPLLDSDGKLVGVNTFSVGGTQGQYYSISSDHAEPLLQGLADGKSKNDPGWGDLWAISDDSFELYFPEESQDDALALKERLQEQEIDGLYVSSVSSNSQAGKAKLMAGDVITHLKDTAVGTDQQVCDILQSAAPGEKITVDGVFTYDGTDNEGNTFSPGTPWQVEMTLDQ</sequence>
<reference evidence="7" key="1">
    <citation type="journal article" date="2019" name="Int. J. Syst. Evol. Microbiol.">
        <title>The Global Catalogue of Microorganisms (GCM) 10K type strain sequencing project: providing services to taxonomists for standard genome sequencing and annotation.</title>
        <authorList>
            <consortium name="The Broad Institute Genomics Platform"/>
            <consortium name="The Broad Institute Genome Sequencing Center for Infectious Disease"/>
            <person name="Wu L."/>
            <person name="Ma J."/>
        </authorList>
    </citation>
    <scope>NUCLEOTIDE SEQUENCE [LARGE SCALE GENOMIC DNA]</scope>
    <source>
        <strain evidence="7">JCM 16925</strain>
    </source>
</reference>
<feature type="signal peptide" evidence="4">
    <location>
        <begin position="1"/>
        <end position="28"/>
    </location>
</feature>
<evidence type="ECO:0000313" key="7">
    <source>
        <dbReference type="Proteomes" id="UP001499984"/>
    </source>
</evidence>
<dbReference type="Pfam" id="PF13180">
    <property type="entry name" value="PDZ_2"/>
    <property type="match status" value="1"/>
</dbReference>
<proteinExistence type="predicted"/>
<dbReference type="Proteomes" id="UP001499984">
    <property type="component" value="Unassembled WGS sequence"/>
</dbReference>
<dbReference type="Gene3D" id="2.30.42.10">
    <property type="match status" value="1"/>
</dbReference>
<evidence type="ECO:0000259" key="5">
    <source>
        <dbReference type="Pfam" id="PF13180"/>
    </source>
</evidence>
<keyword evidence="2" id="KW-0378">Hydrolase</keyword>
<dbReference type="InterPro" id="IPR051201">
    <property type="entry name" value="Chloro_Bact_Ser_Proteases"/>
</dbReference>
<dbReference type="SUPFAM" id="SSF50494">
    <property type="entry name" value="Trypsin-like serine proteases"/>
    <property type="match status" value="1"/>
</dbReference>
<accession>A0ABP7UR49</accession>
<organism evidence="6 7">
    <name type="scientific">Streptomyces shaanxiensis</name>
    <dbReference type="NCBI Taxonomy" id="653357"/>
    <lineage>
        <taxon>Bacteria</taxon>
        <taxon>Bacillati</taxon>
        <taxon>Actinomycetota</taxon>
        <taxon>Actinomycetes</taxon>
        <taxon>Kitasatosporales</taxon>
        <taxon>Streptomycetaceae</taxon>
        <taxon>Streptomyces</taxon>
    </lineage>
</organism>
<dbReference type="InterPro" id="IPR001478">
    <property type="entry name" value="PDZ"/>
</dbReference>
<dbReference type="Pfam" id="PF13365">
    <property type="entry name" value="Trypsin_2"/>
    <property type="match status" value="1"/>
</dbReference>
<feature type="chain" id="PRO_5047005180" description="PDZ domain-containing protein" evidence="4">
    <location>
        <begin position="29"/>
        <end position="355"/>
    </location>
</feature>
<name>A0ABP7UR49_9ACTN</name>
<keyword evidence="1" id="KW-0645">Protease</keyword>
<feature type="domain" description="PDZ" evidence="5">
    <location>
        <begin position="272"/>
        <end position="325"/>
    </location>
</feature>
<dbReference type="RefSeq" id="WP_345011062.1">
    <property type="nucleotide sequence ID" value="NZ_BAAAZY010000007.1"/>
</dbReference>
<dbReference type="InterPro" id="IPR001940">
    <property type="entry name" value="Peptidase_S1C"/>
</dbReference>
<evidence type="ECO:0000256" key="3">
    <source>
        <dbReference type="SAM" id="MobiDB-lite"/>
    </source>
</evidence>
<protein>
    <recommendedName>
        <fullName evidence="5">PDZ domain-containing protein</fullName>
    </recommendedName>
</protein>